<dbReference type="SUPFAM" id="SSF56808">
    <property type="entry name" value="Ribosomal protein L1"/>
    <property type="match status" value="1"/>
</dbReference>
<evidence type="ECO:0008006" key="3">
    <source>
        <dbReference type="Google" id="ProtNLM"/>
    </source>
</evidence>
<dbReference type="PROSITE" id="PS51257">
    <property type="entry name" value="PROKAR_LIPOPROTEIN"/>
    <property type="match status" value="1"/>
</dbReference>
<dbReference type="RefSeq" id="WP_039608931.1">
    <property type="nucleotide sequence ID" value="NZ_JWIC01000005.1"/>
</dbReference>
<proteinExistence type="predicted"/>
<sequence>MKNIYLSLILLSLIGCANIPQPLEVKSDGYFPASKEIDQQYLLTNIKADKKYKIVFMREEISYRLRADIKEGYSTVHRQALLDMGFTVYNSEELIKLMQNHNIKTDRFLVDYDAVKKLQKVVGDILVVDIKYLPENKEWNRYTIKASNLSEEVYFHISFLPFTLSSYEKGMVYPAFNRFVDWYRQ</sequence>
<comment type="caution">
    <text evidence="1">The sequence shown here is derived from an EMBL/GenBank/DDBJ whole genome shotgun (WGS) entry which is preliminary data.</text>
</comment>
<protein>
    <recommendedName>
        <fullName evidence="3">Lipoprotein</fullName>
    </recommendedName>
</protein>
<name>A0A0C1MJJ7_9GAMM</name>
<dbReference type="InterPro" id="IPR023674">
    <property type="entry name" value="Ribosomal_uL1-like"/>
</dbReference>
<dbReference type="AlphaFoldDB" id="A0A0C1MJJ7"/>
<organism evidence="1 2">
    <name type="scientific">Pseudoalteromonas luteoviolacea</name>
    <dbReference type="NCBI Taxonomy" id="43657"/>
    <lineage>
        <taxon>Bacteria</taxon>
        <taxon>Pseudomonadati</taxon>
        <taxon>Pseudomonadota</taxon>
        <taxon>Gammaproteobacteria</taxon>
        <taxon>Alteromonadales</taxon>
        <taxon>Pseudoalteromonadaceae</taxon>
        <taxon>Pseudoalteromonas</taxon>
    </lineage>
</organism>
<accession>A0A0C1MJJ7</accession>
<evidence type="ECO:0000313" key="2">
    <source>
        <dbReference type="Proteomes" id="UP000031327"/>
    </source>
</evidence>
<gene>
    <name evidence="1" type="ORF">JF50_07895</name>
</gene>
<dbReference type="EMBL" id="JWIC01000005">
    <property type="protein sequence ID" value="KID57154.1"/>
    <property type="molecule type" value="Genomic_DNA"/>
</dbReference>
<dbReference type="Proteomes" id="UP000031327">
    <property type="component" value="Unassembled WGS sequence"/>
</dbReference>
<evidence type="ECO:0000313" key="1">
    <source>
        <dbReference type="EMBL" id="KID57154.1"/>
    </source>
</evidence>
<reference evidence="1 2" key="1">
    <citation type="submission" date="2014-12" db="EMBL/GenBank/DDBJ databases">
        <title>Draft Genome Sequence of Pseudoalteromonas luteoviolacea HI1.</title>
        <authorList>
            <person name="Asahina A.Y."/>
            <person name="Hadfield M.G."/>
        </authorList>
    </citation>
    <scope>NUCLEOTIDE SEQUENCE [LARGE SCALE GENOMIC DNA]</scope>
    <source>
        <strain evidence="1 2">HI1</strain>
    </source>
</reference>